<feature type="signal peptide" evidence="1">
    <location>
        <begin position="1"/>
        <end position="32"/>
    </location>
</feature>
<reference evidence="2 3" key="1">
    <citation type="submission" date="2019-05" db="EMBL/GenBank/DDBJ databases">
        <title>Draft genome sequence of Actinomadura sp. 14C53.</title>
        <authorList>
            <person name="Saricaoglu S."/>
            <person name="Isik K."/>
        </authorList>
    </citation>
    <scope>NUCLEOTIDE SEQUENCE [LARGE SCALE GENOMIC DNA]</scope>
    <source>
        <strain evidence="2 3">14C53</strain>
    </source>
</reference>
<protein>
    <recommendedName>
        <fullName evidence="4">Peptidase inhibitor family I36</fullName>
    </recommendedName>
</protein>
<feature type="chain" id="PRO_5023025590" description="Peptidase inhibitor family I36" evidence="1">
    <location>
        <begin position="33"/>
        <end position="173"/>
    </location>
</feature>
<dbReference type="RefSeq" id="WP_138646299.1">
    <property type="nucleotide sequence ID" value="NZ_VCKW01000085.1"/>
</dbReference>
<evidence type="ECO:0008006" key="4">
    <source>
        <dbReference type="Google" id="ProtNLM"/>
    </source>
</evidence>
<name>A0A5C4JBR8_9ACTN</name>
<evidence type="ECO:0000313" key="2">
    <source>
        <dbReference type="EMBL" id="TMQ99257.1"/>
    </source>
</evidence>
<keyword evidence="1" id="KW-0732">Signal</keyword>
<gene>
    <name evidence="2" type="ORF">ETD83_18060</name>
</gene>
<dbReference type="EMBL" id="VCKW01000085">
    <property type="protein sequence ID" value="TMQ99257.1"/>
    <property type="molecule type" value="Genomic_DNA"/>
</dbReference>
<dbReference type="Gene3D" id="2.60.20.10">
    <property type="entry name" value="Crystallins"/>
    <property type="match status" value="1"/>
</dbReference>
<proteinExistence type="predicted"/>
<dbReference type="Proteomes" id="UP000309174">
    <property type="component" value="Unassembled WGS sequence"/>
</dbReference>
<organism evidence="2 3">
    <name type="scientific">Actinomadura soli</name>
    <dbReference type="NCBI Taxonomy" id="2508997"/>
    <lineage>
        <taxon>Bacteria</taxon>
        <taxon>Bacillati</taxon>
        <taxon>Actinomycetota</taxon>
        <taxon>Actinomycetes</taxon>
        <taxon>Streptosporangiales</taxon>
        <taxon>Thermomonosporaceae</taxon>
        <taxon>Actinomadura</taxon>
    </lineage>
</organism>
<dbReference type="OrthoDB" id="3389749at2"/>
<evidence type="ECO:0000313" key="3">
    <source>
        <dbReference type="Proteomes" id="UP000309174"/>
    </source>
</evidence>
<keyword evidence="3" id="KW-1185">Reference proteome</keyword>
<accession>A0A5C4JBR8</accession>
<dbReference type="Pfam" id="PF03995">
    <property type="entry name" value="Inhibitor_I36"/>
    <property type="match status" value="1"/>
</dbReference>
<comment type="caution">
    <text evidence="2">The sequence shown here is derived from an EMBL/GenBank/DDBJ whole genome shotgun (WGS) entry which is preliminary data.</text>
</comment>
<dbReference type="AlphaFoldDB" id="A0A5C4JBR8"/>
<sequence length="173" mass="18572">MFQSTLATSTRMLATTAIVGAALFGAAGTALAAPPDAFVQAQIDQQLRTYPGGVQTGADEVSYKGGSVIVTFPSATNAANPCTAGWYCFYQHKDFTGRKLSFRDCGGNQSLTDYGFGNQTSSWDNTTKHTVEVYDRDVSPFATLWREAPRSSSSQVSATTNEKADFFHTYCGS</sequence>
<evidence type="ECO:0000256" key="1">
    <source>
        <dbReference type="SAM" id="SignalP"/>
    </source>
</evidence>